<evidence type="ECO:0000313" key="3">
    <source>
        <dbReference type="Proteomes" id="UP000799421"/>
    </source>
</evidence>
<reference evidence="2" key="1">
    <citation type="journal article" date="2020" name="Stud. Mycol.">
        <title>101 Dothideomycetes genomes: a test case for predicting lifestyles and emergence of pathogens.</title>
        <authorList>
            <person name="Haridas S."/>
            <person name="Albert R."/>
            <person name="Binder M."/>
            <person name="Bloem J."/>
            <person name="Labutti K."/>
            <person name="Salamov A."/>
            <person name="Andreopoulos B."/>
            <person name="Baker S."/>
            <person name="Barry K."/>
            <person name="Bills G."/>
            <person name="Bluhm B."/>
            <person name="Cannon C."/>
            <person name="Castanera R."/>
            <person name="Culley D."/>
            <person name="Daum C."/>
            <person name="Ezra D."/>
            <person name="Gonzalez J."/>
            <person name="Henrissat B."/>
            <person name="Kuo A."/>
            <person name="Liang C."/>
            <person name="Lipzen A."/>
            <person name="Lutzoni F."/>
            <person name="Magnuson J."/>
            <person name="Mondo S."/>
            <person name="Nolan M."/>
            <person name="Ohm R."/>
            <person name="Pangilinan J."/>
            <person name="Park H.-J."/>
            <person name="Ramirez L."/>
            <person name="Alfaro M."/>
            <person name="Sun H."/>
            <person name="Tritt A."/>
            <person name="Yoshinaga Y."/>
            <person name="Zwiers L.-H."/>
            <person name="Turgeon B."/>
            <person name="Goodwin S."/>
            <person name="Spatafora J."/>
            <person name="Crous P."/>
            <person name="Grigoriev I."/>
        </authorList>
    </citation>
    <scope>NUCLEOTIDE SEQUENCE</scope>
    <source>
        <strain evidence="2">CBS 480.64</strain>
    </source>
</reference>
<protein>
    <recommendedName>
        <fullName evidence="4">Mitochondrial carrier</fullName>
    </recommendedName>
</protein>
<feature type="region of interest" description="Disordered" evidence="1">
    <location>
        <begin position="18"/>
        <end position="100"/>
    </location>
</feature>
<dbReference type="Proteomes" id="UP000799421">
    <property type="component" value="Unassembled WGS sequence"/>
</dbReference>
<keyword evidence="3" id="KW-1185">Reference proteome</keyword>
<feature type="compositionally biased region" description="Basic and acidic residues" evidence="1">
    <location>
        <begin position="26"/>
        <end position="53"/>
    </location>
</feature>
<proteinExistence type="predicted"/>
<dbReference type="OrthoDB" id="529205at2759"/>
<evidence type="ECO:0008006" key="4">
    <source>
        <dbReference type="Google" id="ProtNLM"/>
    </source>
</evidence>
<gene>
    <name evidence="2" type="ORF">K470DRAFT_214440</name>
</gene>
<organism evidence="2 3">
    <name type="scientific">Piedraia hortae CBS 480.64</name>
    <dbReference type="NCBI Taxonomy" id="1314780"/>
    <lineage>
        <taxon>Eukaryota</taxon>
        <taxon>Fungi</taxon>
        <taxon>Dikarya</taxon>
        <taxon>Ascomycota</taxon>
        <taxon>Pezizomycotina</taxon>
        <taxon>Dothideomycetes</taxon>
        <taxon>Dothideomycetidae</taxon>
        <taxon>Capnodiales</taxon>
        <taxon>Piedraiaceae</taxon>
        <taxon>Piedraia</taxon>
    </lineage>
</organism>
<dbReference type="EMBL" id="MU005970">
    <property type="protein sequence ID" value="KAF2861712.1"/>
    <property type="molecule type" value="Genomic_DNA"/>
</dbReference>
<name>A0A6A7C383_9PEZI</name>
<evidence type="ECO:0000313" key="2">
    <source>
        <dbReference type="EMBL" id="KAF2861712.1"/>
    </source>
</evidence>
<dbReference type="AlphaFoldDB" id="A0A6A7C383"/>
<accession>A0A6A7C383</accession>
<feature type="compositionally biased region" description="Basic and acidic residues" evidence="1">
    <location>
        <begin position="63"/>
        <end position="77"/>
    </location>
</feature>
<sequence>MSTLLPRRTILTLQRSSFSSLTSLRAGKESELHNENRANEADKHKHDQLEKAKSGKNNWSEKLASDSEESVKADRGDMNGSGESVADLQKQSTEKFRKGE</sequence>
<evidence type="ECO:0000256" key="1">
    <source>
        <dbReference type="SAM" id="MobiDB-lite"/>
    </source>
</evidence>